<name>A0ACC1QEF6_9HYPO</name>
<keyword evidence="2" id="KW-1185">Reference proteome</keyword>
<accession>A0ACC1QEF6</accession>
<gene>
    <name evidence="1" type="ORF">NLG97_g10641</name>
</gene>
<comment type="caution">
    <text evidence="1">The sequence shown here is derived from an EMBL/GenBank/DDBJ whole genome shotgun (WGS) entry which is preliminary data.</text>
</comment>
<protein>
    <submittedName>
        <fullName evidence="1">Uncharacterized protein</fullName>
    </submittedName>
</protein>
<sequence length="709" mass="78716">MDDPAADASAAWRSSSNLPSFSRAFDLFTNGDPDDVSDDGQDRFFIPSYLQSSTYMHKLQEAHRSRTHSRREQRRNGTMSSGNGFSSDLLPTGSHRGLSHTVVERGTLSEDKDGLSPLPTRWNKGDMSGGLDLHTDGLGVKYVEIKGHLDRDFEACGIRADHHMPLQCGIYYFEVQILSARRDETLVAIGFSSRNSSTARPVGWEPESWGYHADDGRCFSGTNIGRPFGPMFTVGDVIGCGVNFRDRTAFYTKNGIKIGVAFQDVAKGRLYPSVSMKKAGEHVLVNFGQTPFVYNIDDMMREQRENIQKDIDAADTSKLEPGLGETDFIQALVMQFLQHDGYVETARAFAEDLRLQNEALSSNTGPQTSSINIRDDEDANNRQRIRRAILEGDVDRALKFTNAYYPQVLQEHEPVYFKLRCRKFIEMVRKAAQLNMVADGENGAQDMDIDANGDGYEWDDAPLTQNQDEVLDLERDMLEYGQALQAEYAEDSRKEVGKALDEIWSLIAYRNPLKEPQVSHLLDRKGRVTVAEELNSAILSSLGKSSRAALEKLYAQTSVLLEDLRQDGGDGAFTSVGDIIGDIRADQEAYVPHQAGKLFQTLAQLCVRPRQLPADQQVCVRKHLCVEHARRLGAQEPVIFAEQRVQRAKRLFCVKVDLLPVDAAGGSARGLEDFRRGGGAEGVALRGPQEGGRGEVELGEEPVVGLVDV</sequence>
<dbReference type="EMBL" id="JANAKD010002785">
    <property type="protein sequence ID" value="KAJ3472908.1"/>
    <property type="molecule type" value="Genomic_DNA"/>
</dbReference>
<evidence type="ECO:0000313" key="1">
    <source>
        <dbReference type="EMBL" id="KAJ3472908.1"/>
    </source>
</evidence>
<dbReference type="Proteomes" id="UP001148737">
    <property type="component" value="Unassembled WGS sequence"/>
</dbReference>
<organism evidence="1 2">
    <name type="scientific">Lecanicillium saksenae</name>
    <dbReference type="NCBI Taxonomy" id="468837"/>
    <lineage>
        <taxon>Eukaryota</taxon>
        <taxon>Fungi</taxon>
        <taxon>Dikarya</taxon>
        <taxon>Ascomycota</taxon>
        <taxon>Pezizomycotina</taxon>
        <taxon>Sordariomycetes</taxon>
        <taxon>Hypocreomycetidae</taxon>
        <taxon>Hypocreales</taxon>
        <taxon>Cordycipitaceae</taxon>
        <taxon>Lecanicillium</taxon>
    </lineage>
</organism>
<reference evidence="1" key="1">
    <citation type="submission" date="2022-07" db="EMBL/GenBank/DDBJ databases">
        <title>Genome Sequence of Lecanicillium saksenae.</title>
        <authorList>
            <person name="Buettner E."/>
        </authorList>
    </citation>
    <scope>NUCLEOTIDE SEQUENCE</scope>
    <source>
        <strain evidence="1">VT-O1</strain>
    </source>
</reference>
<proteinExistence type="predicted"/>
<evidence type="ECO:0000313" key="2">
    <source>
        <dbReference type="Proteomes" id="UP001148737"/>
    </source>
</evidence>